<proteinExistence type="predicted"/>
<dbReference type="RefSeq" id="WP_016487007.1">
    <property type="nucleotide sequence ID" value="NZ_AP015031.1"/>
</dbReference>
<geneLocation type="plasmid" evidence="2">
    <name>pKF715B</name>
</geneLocation>
<accession>A0A1L7NP32</accession>
<organism evidence="2 4">
    <name type="scientific">Pseudomonas putida</name>
    <name type="common">Arthrobacter siderocapsulatus</name>
    <dbReference type="NCBI Taxonomy" id="303"/>
    <lineage>
        <taxon>Bacteria</taxon>
        <taxon>Pseudomonadati</taxon>
        <taxon>Pseudomonadota</taxon>
        <taxon>Gammaproteobacteria</taxon>
        <taxon>Pseudomonadales</taxon>
        <taxon>Pseudomonadaceae</taxon>
        <taxon>Pseudomonas</taxon>
    </lineage>
</organism>
<feature type="transmembrane region" description="Helical" evidence="1">
    <location>
        <begin position="12"/>
        <end position="29"/>
    </location>
</feature>
<gene>
    <name evidence="3" type="ORF">BGP82_28190</name>
    <name evidence="2" type="ORF">KF715C_pB760</name>
</gene>
<dbReference type="EMBL" id="AP015031">
    <property type="protein sequence ID" value="BAW27182.1"/>
    <property type="molecule type" value="Genomic_DNA"/>
</dbReference>
<reference evidence="3 5" key="3">
    <citation type="submission" date="2018-03" db="EMBL/GenBank/DDBJ databases">
        <title>Draft genome of Pseudomonas putida strain KH-18-2.</title>
        <authorList>
            <person name="Yoshizawa S."/>
            <person name="Khan N.H."/>
            <person name="Nishimura M."/>
            <person name="Chiura H.X."/>
            <person name="Ogura Y."/>
            <person name="Hayashi T."/>
            <person name="Kogure K."/>
        </authorList>
    </citation>
    <scope>NUCLEOTIDE SEQUENCE [LARGE SCALE GENOMIC DNA]</scope>
    <source>
        <strain evidence="3 5">KH-18-2</strain>
    </source>
</reference>
<dbReference type="Proteomes" id="UP000237378">
    <property type="component" value="Unassembled WGS sequence"/>
</dbReference>
<dbReference type="AlphaFoldDB" id="A0A1L7NP32"/>
<keyword evidence="1" id="KW-1133">Transmembrane helix</keyword>
<name>A0A1L7NP32_PSEPU</name>
<reference evidence="3 5" key="2">
    <citation type="submission" date="2016-08" db="EMBL/GenBank/DDBJ databases">
        <authorList>
            <person name="Seilhamer J.J."/>
        </authorList>
    </citation>
    <scope>NUCLEOTIDE SEQUENCE [LARGE SCALE GENOMIC DNA]</scope>
    <source>
        <strain evidence="3 5">KH-18-2</strain>
    </source>
</reference>
<protein>
    <submittedName>
        <fullName evidence="2">Uncharacterized protein</fullName>
    </submittedName>
</protein>
<evidence type="ECO:0000313" key="3">
    <source>
        <dbReference type="EMBL" id="POF99723.1"/>
    </source>
</evidence>
<dbReference type="EMBL" id="MING01000087">
    <property type="protein sequence ID" value="POF99723.1"/>
    <property type="molecule type" value="Genomic_DNA"/>
</dbReference>
<geneLocation type="plasmid" evidence="4">
    <name>pkf715b dna</name>
</geneLocation>
<reference evidence="2 4" key="1">
    <citation type="submission" date="2015-11" db="EMBL/GenBank/DDBJ databases">
        <title>Complete genome sequencing of a biphenyl-degrading bacterium, Pseudomonas putida KF715 (=NBRC110667).</title>
        <authorList>
            <person name="Suenaga H."/>
            <person name="Fujihara N."/>
            <person name="Watanabe T."/>
            <person name="Hirose J."/>
            <person name="Kimura N."/>
            <person name="Yamazoe A."/>
            <person name="Hosoyama A."/>
            <person name="Shimodaira J."/>
            <person name="Furukawa K."/>
        </authorList>
    </citation>
    <scope>NUCLEOTIDE SEQUENCE [LARGE SCALE GENOMIC DNA]</scope>
    <source>
        <strain evidence="2 4">KF715</strain>
        <plasmid evidence="2">pKF715B</plasmid>
        <plasmid evidence="4">Plasmid pkf715b dna</plasmid>
    </source>
</reference>
<keyword evidence="1" id="KW-0472">Membrane</keyword>
<evidence type="ECO:0000313" key="4">
    <source>
        <dbReference type="Proteomes" id="UP000218731"/>
    </source>
</evidence>
<evidence type="ECO:0000313" key="5">
    <source>
        <dbReference type="Proteomes" id="UP000237378"/>
    </source>
</evidence>
<dbReference type="Proteomes" id="UP000218731">
    <property type="component" value="Plasmid pKF715B"/>
</dbReference>
<sequence>MVTSAKHTRRRAVYWGVALLALVGGPLAYKGLGLNNLRTSFSSATSEEIQAAARDSKCATRLLVDANRSAQDIRVRDLDWVKERCALVERQAAAFEGTAQ</sequence>
<evidence type="ECO:0000256" key="1">
    <source>
        <dbReference type="SAM" id="Phobius"/>
    </source>
</evidence>
<keyword evidence="2" id="KW-0614">Plasmid</keyword>
<keyword evidence="1" id="KW-0812">Transmembrane</keyword>
<evidence type="ECO:0000313" key="2">
    <source>
        <dbReference type="EMBL" id="BAW27182.1"/>
    </source>
</evidence>